<dbReference type="InterPro" id="IPR050547">
    <property type="entry name" value="DEAD_box_RNA_helicases"/>
</dbReference>
<evidence type="ECO:0000313" key="11">
    <source>
        <dbReference type="EMBL" id="PEG31731.1"/>
    </source>
</evidence>
<keyword evidence="3 11" id="KW-0347">Helicase</keyword>
<dbReference type="PANTHER" id="PTHR47963:SF7">
    <property type="entry name" value="ATP-DEPENDENT RNA HELICASE YFML-RELATED"/>
    <property type="match status" value="1"/>
</dbReference>
<dbReference type="InterPro" id="IPR044742">
    <property type="entry name" value="DEAD/DEAH_RhlB"/>
</dbReference>
<dbReference type="GO" id="GO:0005524">
    <property type="term" value="F:ATP binding"/>
    <property type="evidence" value="ECO:0007669"/>
    <property type="project" value="UniProtKB-KW"/>
</dbReference>
<dbReference type="RefSeq" id="WP_058295882.1">
    <property type="nucleotide sequence ID" value="NZ_CAKJVD010000046.1"/>
</dbReference>
<feature type="domain" description="Helicase C-terminal" evidence="8">
    <location>
        <begin position="234"/>
        <end position="378"/>
    </location>
</feature>
<dbReference type="GO" id="GO:0003724">
    <property type="term" value="F:RNA helicase activity"/>
    <property type="evidence" value="ECO:0007669"/>
    <property type="project" value="UniProtKB-EC"/>
</dbReference>
<dbReference type="GO" id="GO:0009409">
    <property type="term" value="P:response to cold"/>
    <property type="evidence" value="ECO:0007669"/>
    <property type="project" value="TreeGrafter"/>
</dbReference>
<evidence type="ECO:0000259" key="9">
    <source>
        <dbReference type="PROSITE" id="PS51195"/>
    </source>
</evidence>
<feature type="domain" description="DEAD-box RNA helicase Q" evidence="9">
    <location>
        <begin position="3"/>
        <end position="31"/>
    </location>
</feature>
<evidence type="ECO:0000256" key="6">
    <source>
        <dbReference type="SAM" id="MobiDB-lite"/>
    </source>
</evidence>
<dbReference type="EMBL" id="CAMTCP010000262">
    <property type="protein sequence ID" value="CAI3663037.1"/>
    <property type="molecule type" value="Genomic_DNA"/>
</dbReference>
<organism evidence="11 12">
    <name type="scientific">Clostridium neonatale</name>
    <dbReference type="NCBI Taxonomy" id="137838"/>
    <lineage>
        <taxon>Bacteria</taxon>
        <taxon>Bacillati</taxon>
        <taxon>Bacillota</taxon>
        <taxon>Clostridia</taxon>
        <taxon>Eubacteriales</taxon>
        <taxon>Clostridiaceae</taxon>
        <taxon>Clostridium</taxon>
    </lineage>
</organism>
<evidence type="ECO:0000256" key="2">
    <source>
        <dbReference type="ARBA" id="ARBA00022801"/>
    </source>
</evidence>
<feature type="compositionally biased region" description="Basic and acidic residues" evidence="6">
    <location>
        <begin position="376"/>
        <end position="391"/>
    </location>
</feature>
<evidence type="ECO:0000259" key="8">
    <source>
        <dbReference type="PROSITE" id="PS51194"/>
    </source>
</evidence>
<proteinExistence type="predicted"/>
<dbReference type="SMART" id="SM00490">
    <property type="entry name" value="HELICc"/>
    <property type="match status" value="1"/>
</dbReference>
<keyword evidence="2 10" id="KW-0378">Hydrolase</keyword>
<dbReference type="GO" id="GO:0033592">
    <property type="term" value="F:RNA strand annealing activity"/>
    <property type="evidence" value="ECO:0007669"/>
    <property type="project" value="TreeGrafter"/>
</dbReference>
<dbReference type="InterPro" id="IPR014014">
    <property type="entry name" value="RNA_helicase_DEAD_Q_motif"/>
</dbReference>
<evidence type="ECO:0000259" key="7">
    <source>
        <dbReference type="PROSITE" id="PS51192"/>
    </source>
</evidence>
<feature type="short sequence motif" description="Q motif" evidence="5">
    <location>
        <begin position="3"/>
        <end position="31"/>
    </location>
</feature>
<dbReference type="GO" id="GO:0005840">
    <property type="term" value="C:ribosome"/>
    <property type="evidence" value="ECO:0007669"/>
    <property type="project" value="TreeGrafter"/>
</dbReference>
<dbReference type="Proteomes" id="UP001189143">
    <property type="component" value="Unassembled WGS sequence"/>
</dbReference>
<keyword evidence="1" id="KW-0547">Nucleotide-binding</keyword>
<dbReference type="SUPFAM" id="SSF52540">
    <property type="entry name" value="P-loop containing nucleoside triphosphate hydrolases"/>
    <property type="match status" value="1"/>
</dbReference>
<dbReference type="GeneID" id="68878171"/>
<dbReference type="Proteomes" id="UP000220840">
    <property type="component" value="Unassembled WGS sequence"/>
</dbReference>
<dbReference type="STRING" id="137838.GCA_001458595_03182"/>
<keyword evidence="12" id="KW-1185">Reference proteome</keyword>
<feature type="region of interest" description="Disordered" evidence="6">
    <location>
        <begin position="376"/>
        <end position="408"/>
    </location>
</feature>
<dbReference type="OrthoDB" id="9805696at2"/>
<dbReference type="InterPro" id="IPR027417">
    <property type="entry name" value="P-loop_NTPase"/>
</dbReference>
<evidence type="ECO:0000256" key="3">
    <source>
        <dbReference type="ARBA" id="ARBA00022806"/>
    </source>
</evidence>
<evidence type="ECO:0000256" key="1">
    <source>
        <dbReference type="ARBA" id="ARBA00022741"/>
    </source>
</evidence>
<dbReference type="PROSITE" id="PS51192">
    <property type="entry name" value="HELICASE_ATP_BIND_1"/>
    <property type="match status" value="1"/>
</dbReference>
<dbReference type="SMART" id="SM00487">
    <property type="entry name" value="DEXDc"/>
    <property type="match status" value="1"/>
</dbReference>
<dbReference type="GO" id="GO:0016787">
    <property type="term" value="F:hydrolase activity"/>
    <property type="evidence" value="ECO:0007669"/>
    <property type="project" value="UniProtKB-KW"/>
</dbReference>
<protein>
    <submittedName>
        <fullName evidence="11">ATP-dependent helicase</fullName>
    </submittedName>
    <submittedName>
        <fullName evidence="10">Superfamily II DNA and RNA helicase</fullName>
        <ecNumber evidence="10">3.6.4.13</ecNumber>
    </submittedName>
</protein>
<dbReference type="Pfam" id="PF00270">
    <property type="entry name" value="DEAD"/>
    <property type="match status" value="1"/>
</dbReference>
<feature type="domain" description="Helicase ATP-binding" evidence="7">
    <location>
        <begin position="34"/>
        <end position="207"/>
    </location>
</feature>
<name>A0A2A7MK66_9CLOT</name>
<evidence type="ECO:0000256" key="4">
    <source>
        <dbReference type="ARBA" id="ARBA00022840"/>
    </source>
</evidence>
<keyword evidence="4" id="KW-0067">ATP-binding</keyword>
<comment type="caution">
    <text evidence="11">The sequence shown here is derived from an EMBL/GenBank/DDBJ whole genome shotgun (WGS) entry which is preliminary data.</text>
</comment>
<sequence>MNKTFEELNLNSNIIEGLKKQGITEPTSIQSACIIPAYENKDIIGESYTGSGKTLAYLLPLFQKIDTSKREMQALILAPTHELALQIEAQIKLLAENSEIPMTSLSIIGDVNINNQIKKLKEIKPHIIVGSTGRILDLITKKKITAHTIKTIVIDECDNLLNPKRIAVAKNIIKTTMRDRQLMAFSASIKEDTLNACKELMKEPIIIKSEDKPSLNPNIEHLLFVCDRRDKFDTLRKIIAASNPKKAIVFVNNNEDIELTTAKLNYHAKDCFAMNSHISKEDRKLAIESFRNGKIKILVSSDITARGLDVEDVTHIFHLDLPLKLNEYLHRAGRSARGNKSGISIAIATEKQLNIIKKYEKEFNIKFENKKIFGGKIEDSNSPKQFDSEPKHRNKSYNNKNGKSKFHN</sequence>
<dbReference type="EC" id="3.6.4.13" evidence="10"/>
<dbReference type="AlphaFoldDB" id="A0A2A7MK66"/>
<dbReference type="PROSITE" id="PS51195">
    <property type="entry name" value="Q_MOTIF"/>
    <property type="match status" value="1"/>
</dbReference>
<dbReference type="InterPro" id="IPR001650">
    <property type="entry name" value="Helicase_C-like"/>
</dbReference>
<dbReference type="PANTHER" id="PTHR47963">
    <property type="entry name" value="DEAD-BOX ATP-DEPENDENT RNA HELICASE 47, MITOCHONDRIAL"/>
    <property type="match status" value="1"/>
</dbReference>
<dbReference type="EMBL" id="PDCJ01000001">
    <property type="protein sequence ID" value="PEG31731.1"/>
    <property type="molecule type" value="Genomic_DNA"/>
</dbReference>
<accession>A0A2A7MK66</accession>
<dbReference type="GO" id="GO:0005829">
    <property type="term" value="C:cytosol"/>
    <property type="evidence" value="ECO:0007669"/>
    <property type="project" value="TreeGrafter"/>
</dbReference>
<dbReference type="Pfam" id="PF00271">
    <property type="entry name" value="Helicase_C"/>
    <property type="match status" value="1"/>
</dbReference>
<evidence type="ECO:0000313" key="10">
    <source>
        <dbReference type="EMBL" id="CAI3663037.1"/>
    </source>
</evidence>
<dbReference type="Gene3D" id="3.40.50.300">
    <property type="entry name" value="P-loop containing nucleotide triphosphate hydrolases"/>
    <property type="match status" value="2"/>
</dbReference>
<reference evidence="11 12" key="1">
    <citation type="submission" date="2017-10" db="EMBL/GenBank/DDBJ databases">
        <title>Effective Description of Clostridium neonatale sp. nov. linked to necrotizing enterocolitis in neonates and a clarification of species assignable to the genus Clostridium (Prazmowski 1880) emend. Lawson and Rainey 2016.</title>
        <authorList>
            <person name="Bernard K."/>
            <person name="Burdz T."/>
            <person name="Wiebe D."/>
            <person name="Balcewich B."/>
            <person name="Alfa M."/>
            <person name="Bernier A.-M."/>
        </authorList>
    </citation>
    <scope>NUCLEOTIDE SEQUENCE [LARGE SCALE GENOMIC DNA]</scope>
    <source>
        <strain evidence="11 12">LCDC99A005</strain>
    </source>
</reference>
<dbReference type="InterPro" id="IPR014001">
    <property type="entry name" value="Helicase_ATP-bd"/>
</dbReference>
<dbReference type="InterPro" id="IPR011545">
    <property type="entry name" value="DEAD/DEAH_box_helicase_dom"/>
</dbReference>
<reference evidence="10" key="2">
    <citation type="submission" date="2022-10" db="EMBL/GenBank/DDBJ databases">
        <authorList>
            <person name="Aires J."/>
            <person name="Mesa V."/>
        </authorList>
    </citation>
    <scope>NUCLEOTIDE SEQUENCE</scope>
    <source>
        <strain evidence="10">Clostridium neonatale JD116</strain>
    </source>
</reference>
<gene>
    <name evidence="10" type="primary">cshA</name>
    <name evidence="10" type="ORF">CNEO2_620007</name>
    <name evidence="11" type="ORF">CQ394_08560</name>
</gene>
<dbReference type="CDD" id="cd18787">
    <property type="entry name" value="SF2_C_DEAD"/>
    <property type="match status" value="1"/>
</dbReference>
<dbReference type="CDD" id="cd00268">
    <property type="entry name" value="DEADc"/>
    <property type="match status" value="1"/>
</dbReference>
<dbReference type="PROSITE" id="PS51194">
    <property type="entry name" value="HELICASE_CTER"/>
    <property type="match status" value="1"/>
</dbReference>
<evidence type="ECO:0000313" key="12">
    <source>
        <dbReference type="Proteomes" id="UP000220840"/>
    </source>
</evidence>
<evidence type="ECO:0000256" key="5">
    <source>
        <dbReference type="PROSITE-ProRule" id="PRU00552"/>
    </source>
</evidence>